<proteinExistence type="predicted"/>
<dbReference type="AlphaFoldDB" id="A0A0V1CMV3"/>
<keyword evidence="2" id="KW-1185">Reference proteome</keyword>
<name>A0A0V1CMV3_TRIBR</name>
<organism evidence="1 2">
    <name type="scientific">Trichinella britovi</name>
    <name type="common">Parasitic roundworm</name>
    <dbReference type="NCBI Taxonomy" id="45882"/>
    <lineage>
        <taxon>Eukaryota</taxon>
        <taxon>Metazoa</taxon>
        <taxon>Ecdysozoa</taxon>
        <taxon>Nematoda</taxon>
        <taxon>Enoplea</taxon>
        <taxon>Dorylaimia</taxon>
        <taxon>Trichinellida</taxon>
        <taxon>Trichinellidae</taxon>
        <taxon>Trichinella</taxon>
    </lineage>
</organism>
<evidence type="ECO:0000313" key="2">
    <source>
        <dbReference type="Proteomes" id="UP000054653"/>
    </source>
</evidence>
<sequence>MPYFETITSVVVFFFLQKSVHQLPARGTAERIYPRVVDMIMFIDGQCFAKFPQLDLRVVETLMPFCPFLPAYA</sequence>
<evidence type="ECO:0000313" key="1">
    <source>
        <dbReference type="EMBL" id="KRY50602.1"/>
    </source>
</evidence>
<accession>A0A0V1CMV3</accession>
<protein>
    <submittedName>
        <fullName evidence="1">Uncharacterized protein</fullName>
    </submittedName>
</protein>
<gene>
    <name evidence="1" type="ORF">T03_16042</name>
</gene>
<reference evidence="1 2" key="1">
    <citation type="submission" date="2015-01" db="EMBL/GenBank/DDBJ databases">
        <title>Evolution of Trichinella species and genotypes.</title>
        <authorList>
            <person name="Korhonen P.K."/>
            <person name="Edoardo P."/>
            <person name="Giuseppe L.R."/>
            <person name="Gasser R.B."/>
        </authorList>
    </citation>
    <scope>NUCLEOTIDE SEQUENCE [LARGE SCALE GENOMIC DNA]</scope>
    <source>
        <strain evidence="1">ISS120</strain>
    </source>
</reference>
<dbReference type="EMBL" id="JYDI01000146">
    <property type="protein sequence ID" value="KRY50602.1"/>
    <property type="molecule type" value="Genomic_DNA"/>
</dbReference>
<comment type="caution">
    <text evidence="1">The sequence shown here is derived from an EMBL/GenBank/DDBJ whole genome shotgun (WGS) entry which is preliminary data.</text>
</comment>
<dbReference type="Proteomes" id="UP000054653">
    <property type="component" value="Unassembled WGS sequence"/>
</dbReference>